<dbReference type="Proteomes" id="UP001216907">
    <property type="component" value="Unassembled WGS sequence"/>
</dbReference>
<dbReference type="EMBL" id="JARRAG010000002">
    <property type="protein sequence ID" value="MDG3006314.1"/>
    <property type="molecule type" value="Genomic_DNA"/>
</dbReference>
<sequence length="233" mass="25967">MRWLIDGYNVMHAAGVVDSKMGRHQFRGARKRFLDRLAAALKDLAAETTIVFDANQPPADFPIESNYRGMTVIFAVADADADSRIERILAHHSTPKSLTIVSNDREVRQSATRRKARAIKADDFLDRLPTLAYEARPPVKPASDPESSRAAPALDDAERAYWQEVFGAIEVEPVDRAPPRPRKTPTNAAPPAPDRRRVEKPRDLVVRDVPSLRSAMLTDADIAAIRREIDLEG</sequence>
<proteinExistence type="predicted"/>
<protein>
    <submittedName>
        <fullName evidence="2">NYN domain-containing protein</fullName>
    </submittedName>
</protein>
<dbReference type="RefSeq" id="WP_277862614.1">
    <property type="nucleotide sequence ID" value="NZ_JARRAG010000002.1"/>
</dbReference>
<evidence type="ECO:0000313" key="3">
    <source>
        <dbReference type="Proteomes" id="UP001216907"/>
    </source>
</evidence>
<organism evidence="2 3">
    <name type="scientific">Paludisphaera mucosa</name>
    <dbReference type="NCBI Taxonomy" id="3030827"/>
    <lineage>
        <taxon>Bacteria</taxon>
        <taxon>Pseudomonadati</taxon>
        <taxon>Planctomycetota</taxon>
        <taxon>Planctomycetia</taxon>
        <taxon>Isosphaerales</taxon>
        <taxon>Isosphaeraceae</taxon>
        <taxon>Paludisphaera</taxon>
    </lineage>
</organism>
<name>A0ABT6FFL0_9BACT</name>
<feature type="region of interest" description="Disordered" evidence="1">
    <location>
        <begin position="172"/>
        <end position="204"/>
    </location>
</feature>
<dbReference type="InterPro" id="IPR010298">
    <property type="entry name" value="YacP-like"/>
</dbReference>
<evidence type="ECO:0000313" key="2">
    <source>
        <dbReference type="EMBL" id="MDG3006314.1"/>
    </source>
</evidence>
<keyword evidence="3" id="KW-1185">Reference proteome</keyword>
<reference evidence="2 3" key="1">
    <citation type="submission" date="2023-03" db="EMBL/GenBank/DDBJ databases">
        <title>Paludisphaera mucosa sp. nov. a novel planctomycete from northern fen.</title>
        <authorList>
            <person name="Ivanova A."/>
        </authorList>
    </citation>
    <scope>NUCLEOTIDE SEQUENCE [LARGE SCALE GENOMIC DNA]</scope>
    <source>
        <strain evidence="2 3">Pla2</strain>
    </source>
</reference>
<dbReference type="Pfam" id="PF05991">
    <property type="entry name" value="NYN_YacP"/>
    <property type="match status" value="1"/>
</dbReference>
<comment type="caution">
    <text evidence="2">The sequence shown here is derived from an EMBL/GenBank/DDBJ whole genome shotgun (WGS) entry which is preliminary data.</text>
</comment>
<accession>A0ABT6FFL0</accession>
<gene>
    <name evidence="2" type="ORF">PZE19_21295</name>
</gene>
<evidence type="ECO:0000256" key="1">
    <source>
        <dbReference type="SAM" id="MobiDB-lite"/>
    </source>
</evidence>
<feature type="compositionally biased region" description="Basic and acidic residues" evidence="1">
    <location>
        <begin position="193"/>
        <end position="204"/>
    </location>
</feature>